<sequence>MDAILLNQFGSVTELQSARVDRPTLKPKQILVANHAVALDPYDVKFVMGLMGEADQLPLIPGSSVAGEVVAVGAAVTDFQIGDRVAASRHHQTYAEFVPVGQSALAKIPDNLSDVTAAASVLGAATGYQMMTRDLDIQAGEKILIQGGTGSVGTTAIQVALMRGADVYTTANSRNSAFLEQFGPVHCIDYKTAYEQTLSGFDAVLDSIGGETTVKSAKILKTGGRLRNLSNDAQLEDLSHRYQIDAQNSFATGKGDLLQELFTLIAQGTIKIPIAEVLPFSQNNLQQAHHALRQSSPLGKIVLEQ</sequence>
<dbReference type="SMART" id="SM00829">
    <property type="entry name" value="PKS_ER"/>
    <property type="match status" value="1"/>
</dbReference>
<comment type="caution">
    <text evidence="4">The sequence shown here is derived from an EMBL/GenBank/DDBJ whole genome shotgun (WGS) entry which is preliminary data.</text>
</comment>
<dbReference type="OrthoDB" id="9792162at2"/>
<dbReference type="Pfam" id="PF08240">
    <property type="entry name" value="ADH_N"/>
    <property type="match status" value="1"/>
</dbReference>
<dbReference type="PANTHER" id="PTHR48106">
    <property type="entry name" value="QUINONE OXIDOREDUCTASE PIG3-RELATED"/>
    <property type="match status" value="1"/>
</dbReference>
<dbReference type="EMBL" id="JQCD01000031">
    <property type="protein sequence ID" value="KRN75972.1"/>
    <property type="molecule type" value="Genomic_DNA"/>
</dbReference>
<dbReference type="InterPro" id="IPR020843">
    <property type="entry name" value="ER"/>
</dbReference>
<accession>A0A0R2JP77</accession>
<dbReference type="Pfam" id="PF13602">
    <property type="entry name" value="ADH_zinc_N_2"/>
    <property type="match status" value="1"/>
</dbReference>
<dbReference type="Proteomes" id="UP000051673">
    <property type="component" value="Unassembled WGS sequence"/>
</dbReference>
<dbReference type="PANTHER" id="PTHR48106:SF18">
    <property type="entry name" value="QUINONE OXIDOREDUCTASE PIG3"/>
    <property type="match status" value="1"/>
</dbReference>
<reference evidence="4 5" key="1">
    <citation type="journal article" date="2015" name="Genome Announc.">
        <title>Expanding the biotechnology potential of lactobacilli through comparative genomics of 213 strains and associated genera.</title>
        <authorList>
            <person name="Sun Z."/>
            <person name="Harris H.M."/>
            <person name="McCann A."/>
            <person name="Guo C."/>
            <person name="Argimon S."/>
            <person name="Zhang W."/>
            <person name="Yang X."/>
            <person name="Jeffery I.B."/>
            <person name="Cooney J.C."/>
            <person name="Kagawa T.F."/>
            <person name="Liu W."/>
            <person name="Song Y."/>
            <person name="Salvetti E."/>
            <person name="Wrobel A."/>
            <person name="Rasinkangas P."/>
            <person name="Parkhill J."/>
            <person name="Rea M.C."/>
            <person name="O'Sullivan O."/>
            <person name="Ritari J."/>
            <person name="Douillard F.P."/>
            <person name="Paul Ross R."/>
            <person name="Yang R."/>
            <person name="Briner A.E."/>
            <person name="Felis G.E."/>
            <person name="de Vos W.M."/>
            <person name="Barrangou R."/>
            <person name="Klaenhammer T.R."/>
            <person name="Caufield P.W."/>
            <person name="Cui Y."/>
            <person name="Zhang H."/>
            <person name="O'Toole P.W."/>
        </authorList>
    </citation>
    <scope>NUCLEOTIDE SEQUENCE [LARGE SCALE GENOMIC DNA]</scope>
    <source>
        <strain evidence="4 5">DSM 20014</strain>
    </source>
</reference>
<keyword evidence="5" id="KW-1185">Reference proteome</keyword>
<dbReference type="Gene3D" id="3.90.180.10">
    <property type="entry name" value="Medium-chain alcohol dehydrogenases, catalytic domain"/>
    <property type="match status" value="1"/>
</dbReference>
<keyword evidence="1" id="KW-0521">NADP</keyword>
<dbReference type="GO" id="GO:0016651">
    <property type="term" value="F:oxidoreductase activity, acting on NAD(P)H"/>
    <property type="evidence" value="ECO:0007669"/>
    <property type="project" value="TreeGrafter"/>
</dbReference>
<evidence type="ECO:0000259" key="3">
    <source>
        <dbReference type="SMART" id="SM00829"/>
    </source>
</evidence>
<dbReference type="AlphaFoldDB" id="A0A0R2JP77"/>
<dbReference type="SUPFAM" id="SSF50129">
    <property type="entry name" value="GroES-like"/>
    <property type="match status" value="1"/>
</dbReference>
<dbReference type="CDD" id="cd05289">
    <property type="entry name" value="MDR_like_2"/>
    <property type="match status" value="1"/>
</dbReference>
<dbReference type="GO" id="GO:0070402">
    <property type="term" value="F:NADPH binding"/>
    <property type="evidence" value="ECO:0007669"/>
    <property type="project" value="TreeGrafter"/>
</dbReference>
<dbReference type="Gene3D" id="3.40.50.720">
    <property type="entry name" value="NAD(P)-binding Rossmann-like Domain"/>
    <property type="match status" value="1"/>
</dbReference>
<evidence type="ECO:0000313" key="5">
    <source>
        <dbReference type="Proteomes" id="UP000051673"/>
    </source>
</evidence>
<evidence type="ECO:0000313" key="4">
    <source>
        <dbReference type="EMBL" id="KRN75972.1"/>
    </source>
</evidence>
<evidence type="ECO:0000256" key="1">
    <source>
        <dbReference type="ARBA" id="ARBA00022857"/>
    </source>
</evidence>
<dbReference type="InterPro" id="IPR013154">
    <property type="entry name" value="ADH-like_N"/>
</dbReference>
<keyword evidence="2" id="KW-0560">Oxidoreductase</keyword>
<dbReference type="RefSeq" id="WP_057788780.1">
    <property type="nucleotide sequence ID" value="NZ_JQCD01000031.1"/>
</dbReference>
<feature type="domain" description="Enoyl reductase (ER)" evidence="3">
    <location>
        <begin position="10"/>
        <end position="303"/>
    </location>
</feature>
<dbReference type="InterPro" id="IPR036291">
    <property type="entry name" value="NAD(P)-bd_dom_sf"/>
</dbReference>
<dbReference type="InterPro" id="IPR011032">
    <property type="entry name" value="GroES-like_sf"/>
</dbReference>
<dbReference type="STRING" id="1620.IV67_GL001021"/>
<proteinExistence type="predicted"/>
<gene>
    <name evidence="4" type="ORF">IV67_GL001021</name>
</gene>
<name>A0A0R2JP77_9LACO</name>
<protein>
    <submittedName>
        <fullName evidence="4">NADPH quinone reductase</fullName>
    </submittedName>
</protein>
<evidence type="ECO:0000256" key="2">
    <source>
        <dbReference type="ARBA" id="ARBA00023002"/>
    </source>
</evidence>
<dbReference type="SUPFAM" id="SSF51735">
    <property type="entry name" value="NAD(P)-binding Rossmann-fold domains"/>
    <property type="match status" value="1"/>
</dbReference>
<dbReference type="PATRIC" id="fig|1620.3.peg.1036"/>
<organism evidence="4 5">
    <name type="scientific">Weissella minor</name>
    <dbReference type="NCBI Taxonomy" id="1620"/>
    <lineage>
        <taxon>Bacteria</taxon>
        <taxon>Bacillati</taxon>
        <taxon>Bacillota</taxon>
        <taxon>Bacilli</taxon>
        <taxon>Lactobacillales</taxon>
        <taxon>Lactobacillaceae</taxon>
        <taxon>Weissella</taxon>
    </lineage>
</organism>